<dbReference type="InterPro" id="IPR053716">
    <property type="entry name" value="Flag_assembly_chemotaxis_eff"/>
</dbReference>
<evidence type="ECO:0000313" key="1">
    <source>
        <dbReference type="EMBL" id="EIM31004.1"/>
    </source>
</evidence>
<dbReference type="OrthoDB" id="9807337at2"/>
<protein>
    <recommendedName>
        <fullName evidence="3">Type III secretion protein YscO</fullName>
    </recommendedName>
</protein>
<dbReference type="RefSeq" id="WP_009488827.1">
    <property type="nucleotide sequence ID" value="NZ_CP141049.1"/>
</dbReference>
<gene>
    <name evidence="1" type="ORF">MicloDRAFT_00002850</name>
</gene>
<dbReference type="AlphaFoldDB" id="I4Z462"/>
<dbReference type="HOGENOM" id="CLU_129854_0_0_5"/>
<evidence type="ECO:0008006" key="3">
    <source>
        <dbReference type="Google" id="ProtNLM"/>
    </source>
</evidence>
<dbReference type="STRING" id="864069.MicloDRAFT_00002850"/>
<dbReference type="Proteomes" id="UP000003947">
    <property type="component" value="Unassembled WGS sequence"/>
</dbReference>
<dbReference type="Gene3D" id="1.10.287.1700">
    <property type="match status" value="1"/>
</dbReference>
<sequence>MDVASDRVNQVHVLKLLLLKDMHERNALRELSLKEAERHTATFAVQNAFQELAVAQQHRARVEATLYGELMSLETLTSAALDRHHLGIERISAEVASRCHVLDDARIAHEEAEAAASEMRELWVKRSTATHKWKLIEEDVRRCADIHAEAAGEIEADDEVSLRYGRVSLAQLLRD</sequence>
<dbReference type="eggNOG" id="ENOG5030RZG">
    <property type="taxonomic scope" value="Bacteria"/>
</dbReference>
<name>I4Z462_9HYPH</name>
<dbReference type="PATRIC" id="fig|864069.3.peg.304"/>
<proteinExistence type="predicted"/>
<dbReference type="EMBL" id="JH660634">
    <property type="protein sequence ID" value="EIM31004.1"/>
    <property type="molecule type" value="Genomic_DNA"/>
</dbReference>
<reference evidence="1 2" key="1">
    <citation type="submission" date="2012-02" db="EMBL/GenBank/DDBJ databases">
        <title>Improved High-Quality Draft sequence of Microvirga sp. WSM3557.</title>
        <authorList>
            <consortium name="US DOE Joint Genome Institute"/>
            <person name="Lucas S."/>
            <person name="Han J."/>
            <person name="Lapidus A."/>
            <person name="Cheng J.-F."/>
            <person name="Goodwin L."/>
            <person name="Pitluck S."/>
            <person name="Peters L."/>
            <person name="Zhang X."/>
            <person name="Detter J.C."/>
            <person name="Han C."/>
            <person name="Tapia R."/>
            <person name="Land M."/>
            <person name="Hauser L."/>
            <person name="Kyrpides N."/>
            <person name="Ivanova N."/>
            <person name="Pagani I."/>
            <person name="Brau L."/>
            <person name="Yates R."/>
            <person name="O'Hara G."/>
            <person name="Rui T."/>
            <person name="Howieson J."/>
            <person name="Reeve W."/>
            <person name="Woyke T."/>
        </authorList>
    </citation>
    <scope>NUCLEOTIDE SEQUENCE [LARGE SCALE GENOMIC DNA]</scope>
    <source>
        <strain evidence="1 2">WSM3557</strain>
    </source>
</reference>
<organism evidence="1 2">
    <name type="scientific">Microvirga lotononidis</name>
    <dbReference type="NCBI Taxonomy" id="864069"/>
    <lineage>
        <taxon>Bacteria</taxon>
        <taxon>Pseudomonadati</taxon>
        <taxon>Pseudomonadota</taxon>
        <taxon>Alphaproteobacteria</taxon>
        <taxon>Hyphomicrobiales</taxon>
        <taxon>Methylobacteriaceae</taxon>
        <taxon>Microvirga</taxon>
    </lineage>
</organism>
<evidence type="ECO:0000313" key="2">
    <source>
        <dbReference type="Proteomes" id="UP000003947"/>
    </source>
</evidence>
<accession>I4Z462</accession>
<keyword evidence="2" id="KW-1185">Reference proteome</keyword>